<evidence type="ECO:0000313" key="2">
    <source>
        <dbReference type="Proteomes" id="UP000824073"/>
    </source>
</evidence>
<name>A0A9D1IXG7_9CLOT</name>
<dbReference type="SUPFAM" id="SSF103084">
    <property type="entry name" value="Holliday junction resolvase RusA"/>
    <property type="match status" value="1"/>
</dbReference>
<evidence type="ECO:0000313" key="1">
    <source>
        <dbReference type="EMBL" id="HIU43894.1"/>
    </source>
</evidence>
<protein>
    <submittedName>
        <fullName evidence="1">Uncharacterized protein</fullName>
    </submittedName>
</protein>
<dbReference type="Gene3D" id="3.30.1330.70">
    <property type="entry name" value="Holliday junction resolvase RusA"/>
    <property type="match status" value="1"/>
</dbReference>
<dbReference type="GO" id="GO:0000287">
    <property type="term" value="F:magnesium ion binding"/>
    <property type="evidence" value="ECO:0007669"/>
    <property type="project" value="InterPro"/>
</dbReference>
<sequence>MKAKLTISGRLPGLNEYISAERTNRHAAAKMKREAQQAVEWCVRSQLRGVRFAKPVRMAYRWFERDKKRDKDNVSAFGRKVIQDALVHTGVLKNDNWACVDGFSDQFEVDRKRPRIEVEIDDEQP</sequence>
<reference evidence="1" key="2">
    <citation type="journal article" date="2021" name="PeerJ">
        <title>Extensive microbial diversity within the chicken gut microbiome revealed by metagenomics and culture.</title>
        <authorList>
            <person name="Gilroy R."/>
            <person name="Ravi A."/>
            <person name="Getino M."/>
            <person name="Pursley I."/>
            <person name="Horton D.L."/>
            <person name="Alikhan N.F."/>
            <person name="Baker D."/>
            <person name="Gharbi K."/>
            <person name="Hall N."/>
            <person name="Watson M."/>
            <person name="Adriaenssens E.M."/>
            <person name="Foster-Nyarko E."/>
            <person name="Jarju S."/>
            <person name="Secka A."/>
            <person name="Antonio M."/>
            <person name="Oren A."/>
            <person name="Chaudhuri R.R."/>
            <person name="La Ragione R."/>
            <person name="Hildebrand F."/>
            <person name="Pallen M.J."/>
        </authorList>
    </citation>
    <scope>NUCLEOTIDE SEQUENCE</scope>
    <source>
        <strain evidence="1">CHK191-8634</strain>
    </source>
</reference>
<dbReference type="InterPro" id="IPR036614">
    <property type="entry name" value="RusA-like_sf"/>
</dbReference>
<reference evidence="1" key="1">
    <citation type="submission" date="2020-10" db="EMBL/GenBank/DDBJ databases">
        <authorList>
            <person name="Gilroy R."/>
        </authorList>
    </citation>
    <scope>NUCLEOTIDE SEQUENCE</scope>
    <source>
        <strain evidence="1">CHK191-8634</strain>
    </source>
</reference>
<organism evidence="1 2">
    <name type="scientific">Candidatus Ventrousia excrementavium</name>
    <dbReference type="NCBI Taxonomy" id="2840961"/>
    <lineage>
        <taxon>Bacteria</taxon>
        <taxon>Bacillati</taxon>
        <taxon>Bacillota</taxon>
        <taxon>Clostridia</taxon>
        <taxon>Eubacteriales</taxon>
        <taxon>Clostridiaceae</taxon>
        <taxon>Clostridiaceae incertae sedis</taxon>
        <taxon>Candidatus Ventrousia</taxon>
    </lineage>
</organism>
<dbReference type="Proteomes" id="UP000824073">
    <property type="component" value="Unassembled WGS sequence"/>
</dbReference>
<dbReference type="AlphaFoldDB" id="A0A9D1IXG7"/>
<accession>A0A9D1IXG7</accession>
<dbReference type="GO" id="GO:0006310">
    <property type="term" value="P:DNA recombination"/>
    <property type="evidence" value="ECO:0007669"/>
    <property type="project" value="InterPro"/>
</dbReference>
<proteinExistence type="predicted"/>
<dbReference type="InterPro" id="IPR008822">
    <property type="entry name" value="Endonuclease_RusA-like"/>
</dbReference>
<dbReference type="GO" id="GO:0006281">
    <property type="term" value="P:DNA repair"/>
    <property type="evidence" value="ECO:0007669"/>
    <property type="project" value="InterPro"/>
</dbReference>
<comment type="caution">
    <text evidence="1">The sequence shown here is derived from an EMBL/GenBank/DDBJ whole genome shotgun (WGS) entry which is preliminary data.</text>
</comment>
<dbReference type="Pfam" id="PF05866">
    <property type="entry name" value="RusA"/>
    <property type="match status" value="1"/>
</dbReference>
<dbReference type="EMBL" id="DVMR01000050">
    <property type="protein sequence ID" value="HIU43894.1"/>
    <property type="molecule type" value="Genomic_DNA"/>
</dbReference>
<gene>
    <name evidence="1" type="ORF">IAB67_06320</name>
</gene>